<reference evidence="2 3" key="1">
    <citation type="journal article" date="2016" name="Nat. Commun.">
        <title>Thousands of microbial genomes shed light on interconnected biogeochemical processes in an aquifer system.</title>
        <authorList>
            <person name="Anantharaman K."/>
            <person name="Brown C.T."/>
            <person name="Hug L.A."/>
            <person name="Sharon I."/>
            <person name="Castelle C.J."/>
            <person name="Probst A.J."/>
            <person name="Thomas B.C."/>
            <person name="Singh A."/>
            <person name="Wilkins M.J."/>
            <person name="Karaoz U."/>
            <person name="Brodie E.L."/>
            <person name="Williams K.H."/>
            <person name="Hubbard S.S."/>
            <person name="Banfield J.F."/>
        </authorList>
    </citation>
    <scope>NUCLEOTIDE SEQUENCE [LARGE SCALE GENOMIC DNA]</scope>
    <source>
        <strain evidence="3">RIFCSPLOWO2_12_FULL_64_10</strain>
    </source>
</reference>
<dbReference type="Proteomes" id="UP000178606">
    <property type="component" value="Unassembled WGS sequence"/>
</dbReference>
<comment type="caution">
    <text evidence="2">The sequence shown here is derived from an EMBL/GenBank/DDBJ whole genome shotgun (WGS) entry which is preliminary data.</text>
</comment>
<dbReference type="InterPro" id="IPR011250">
    <property type="entry name" value="OMP/PagP_B-barrel"/>
</dbReference>
<dbReference type="Gene3D" id="2.40.160.20">
    <property type="match status" value="1"/>
</dbReference>
<name>A0A1F6CU27_HANXR</name>
<feature type="signal peptide" evidence="1">
    <location>
        <begin position="1"/>
        <end position="23"/>
    </location>
</feature>
<feature type="chain" id="PRO_5009523600" evidence="1">
    <location>
        <begin position="24"/>
        <end position="252"/>
    </location>
</feature>
<dbReference type="SUPFAM" id="SSF56925">
    <property type="entry name" value="OMPA-like"/>
    <property type="match status" value="1"/>
</dbReference>
<keyword evidence="1" id="KW-0732">Signal</keyword>
<evidence type="ECO:0000313" key="2">
    <source>
        <dbReference type="EMBL" id="OGG52663.1"/>
    </source>
</evidence>
<gene>
    <name evidence="2" type="ORF">A3F84_28565</name>
</gene>
<accession>A0A1F6CU27</accession>
<evidence type="ECO:0000313" key="3">
    <source>
        <dbReference type="Proteomes" id="UP000178606"/>
    </source>
</evidence>
<dbReference type="AlphaFoldDB" id="A0A1F6CU27"/>
<proteinExistence type="predicted"/>
<protein>
    <submittedName>
        <fullName evidence="2">Uncharacterized protein</fullName>
    </submittedName>
</protein>
<sequence>MKRLGILIVLGVVMLGWTSPSHAQQSVVGKWALGGAFVYNVPTFGLASWYGNTPKWGVNFTYVTSQRTSVELEFNHSHDPNGSLLARTFNWPIDEKNYRSPDASATMTWNNFAVNGLVRLTTGPVFESERYSPYLTVGGGFYRYSSKTSGLVWPGQSKTVTGAASLNDPNPGPDRSLLIPAAEDSRPALSFNMGLGLEAFITSNISLDVRTRYHLSIAELRPVNAYGLKQIFPLQQLDIGGGLKFYFKPQVR</sequence>
<dbReference type="EMBL" id="MFKF01000137">
    <property type="protein sequence ID" value="OGG52663.1"/>
    <property type="molecule type" value="Genomic_DNA"/>
</dbReference>
<organism evidence="2 3">
    <name type="scientific">Handelsmanbacteria sp. (strain RIFCSPLOWO2_12_FULL_64_10)</name>
    <dbReference type="NCBI Taxonomy" id="1817868"/>
    <lineage>
        <taxon>Bacteria</taxon>
        <taxon>Candidatus Handelsmaniibacteriota</taxon>
    </lineage>
</organism>
<evidence type="ECO:0000256" key="1">
    <source>
        <dbReference type="SAM" id="SignalP"/>
    </source>
</evidence>